<name>A0ABD3KG47_EUCGL</name>
<dbReference type="GO" id="GO:0016787">
    <property type="term" value="F:hydrolase activity"/>
    <property type="evidence" value="ECO:0007669"/>
    <property type="project" value="UniProtKB-KW"/>
</dbReference>
<dbReference type="InterPro" id="IPR047187">
    <property type="entry name" value="SF1_C_Upf1"/>
</dbReference>
<evidence type="ECO:0000256" key="1">
    <source>
        <dbReference type="ARBA" id="ARBA00022741"/>
    </source>
</evidence>
<evidence type="ECO:0000313" key="9">
    <source>
        <dbReference type="Proteomes" id="UP001634007"/>
    </source>
</evidence>
<dbReference type="Pfam" id="PF13087">
    <property type="entry name" value="AAA_12"/>
    <property type="match status" value="1"/>
</dbReference>
<dbReference type="Gene3D" id="3.40.50.300">
    <property type="entry name" value="P-loop containing nucleotide triphosphate hydrolases"/>
    <property type="match status" value="2"/>
</dbReference>
<feature type="domain" description="DNA2/NAM7 helicase helicase" evidence="5">
    <location>
        <begin position="250"/>
        <end position="621"/>
    </location>
</feature>
<keyword evidence="9" id="KW-1185">Reference proteome</keyword>
<dbReference type="Pfam" id="PF13086">
    <property type="entry name" value="AAA_11"/>
    <property type="match status" value="1"/>
</dbReference>
<dbReference type="PANTHER" id="PTHR10887">
    <property type="entry name" value="DNA2/NAM7 HELICASE FAMILY"/>
    <property type="match status" value="1"/>
</dbReference>
<dbReference type="Pfam" id="PF20073">
    <property type="entry name" value="DUF6469"/>
    <property type="match status" value="1"/>
</dbReference>
<dbReference type="PANTHER" id="PTHR10887:SF515">
    <property type="entry name" value="P-LOOP CONTAINING NUCLEOSIDE TRIPHOSPHATE HYDROLASES SUPERFAMILY PROTEIN"/>
    <property type="match status" value="1"/>
</dbReference>
<sequence>MAMDSTVGAGAGSSWKKDKRTDLFDVIFSWSLQEIFNINLYGDKVKSIPESFQSVDQYLASYIFPLLEETRASLCSSMQTVSSLPFAEVTGFAEGKKNEYHVGVDYWRNRSTHHGKEPYKTLPGDVLILTNAKPDTLPSLERFAGGWAFASVTEIDADGNAQSSTNFRVKAFLDNKVKDDCSWEKMYAVYVINAVPNNRIWNVLHRYRKLKIEKGVLHMDSAAEINCNLCITQSHGSGNESLNKNLFSSLNKSQKKAIQVCLNTIKCQHRSAVEMIQGPPGTGKTKTVAALLFTLLERKHRTLVCAPTNVAIKELVSRVLQLVKQSACTNSHGESLPYYLGDMLCFGSKERMKVDSDTEEIFLQHRVDCVAWCFSVHTGWQHCLPSMIDTLNDCVDQYPIFMENERMIKSKPNGNKSKPKVKSFLEFFKYKFKSSAEPLRRCFSILCTHISKSFLLEHNFRYIKSLLILLDSFEVSLCGEKLDSGKLKEAFSSDPSSLKTVTDPLYTALLMKRRECLSVLQTLNTSLRELNLATFKSESKIGESKIAEFCYQAASLIFCTASNSYKLYAMETKMEPLSLLVIDEAAQLKECESMIPLQLRGVRHAILVGDECQLPAMVESKLSSNAGFGRSLFERLGSLGHPRHLLNIQYRMHPAISRFPTSTFYNNQIQNGPNVTSKSYRKCHLPWPMFGPYSFINISFGREEGGDDGHSLRNTAEVGVVSMILRNLYGACKSSGEDLSVGVISPYGAQVAAIQKKIGKSYENIKGFRVKVRSVDGFQGGEEDIIIVSTVRSNPRGFIGFVSDTKRTNVTITRARYSLWILGNEGTLTGSKSIWESLVHDAKTRGCFFSIDDAKAALDGKNNQLNGPVDGSSVVNRKARRKAKFSHDAKNQECLSSTDDVKAALDGKNNQLDGLVDGSGVVFGNVQWSAKCSQDAKSRECSSSTDDVKAALDGKNNQLDGLVDGSGVVFGNVQWSAKCSQDAKSRECSSSTDDVKAALDGKNNQLDAPVDGSSVVYRNAQWSAKFSQAANSRECSSSAVDVKAALDGKNNQLDGLVDGSSVVYRNAQWSAKFSQAANSRECSSSAVDVKAALDGKNNQLDGLVDGSSVVYRNAQWSAKCFQDAESRECSSSTDEFKAILDGKKEDILLDDPLGGNSVLFRNARWRVFFGDNFVKSFRKLTSPGTKMSITILISKLAGGWRPKKSNGGLLPKSSSPMVKQFEVEGLYMLCTVDILKGLRYIQILKIWDVLPLSDATRLVEHLDSEFKAYADYFINRCNEKCLEGDWQVPKTWDCPHGIARILGLDQVQAGSSSGANTSNPGARESLLSMTFYPSSSSVVRHLLPEVPNSELNLASEVTELDREKSSQNSPFGGFLNSLFSAFDRFRGRS</sequence>
<evidence type="ECO:0008006" key="10">
    <source>
        <dbReference type="Google" id="ProtNLM"/>
    </source>
</evidence>
<dbReference type="InterPro" id="IPR027417">
    <property type="entry name" value="P-loop_NTPase"/>
</dbReference>
<dbReference type="CDD" id="cd18808">
    <property type="entry name" value="SF1_C_Upf1"/>
    <property type="match status" value="1"/>
</dbReference>
<dbReference type="InterPro" id="IPR041679">
    <property type="entry name" value="DNA2/NAM7-like_C"/>
</dbReference>
<dbReference type="SUPFAM" id="SSF52540">
    <property type="entry name" value="P-loop containing nucleoside triphosphate hydrolases"/>
    <property type="match status" value="1"/>
</dbReference>
<comment type="caution">
    <text evidence="8">The sequence shown here is derived from an EMBL/GenBank/DDBJ whole genome shotgun (WGS) entry which is preliminary data.</text>
</comment>
<feature type="domain" description="DNA2/NAM7 helicase-like C-terminal" evidence="6">
    <location>
        <begin position="629"/>
        <end position="825"/>
    </location>
</feature>
<reference evidence="8 9" key="1">
    <citation type="submission" date="2024-11" db="EMBL/GenBank/DDBJ databases">
        <title>Chromosome-level genome assembly of Eucalyptus globulus Labill. provides insights into its genome evolution.</title>
        <authorList>
            <person name="Li X."/>
        </authorList>
    </citation>
    <scope>NUCLEOTIDE SEQUENCE [LARGE SCALE GENOMIC DNA]</scope>
    <source>
        <strain evidence="8">CL2024</strain>
        <tissue evidence="8">Fresh tender leaves</tissue>
    </source>
</reference>
<keyword evidence="2" id="KW-0378">Hydrolase</keyword>
<dbReference type="GO" id="GO:0005694">
    <property type="term" value="C:chromosome"/>
    <property type="evidence" value="ECO:0007669"/>
    <property type="project" value="UniProtKB-ARBA"/>
</dbReference>
<accession>A0ABD3KG47</accession>
<proteinExistence type="predicted"/>
<dbReference type="GO" id="GO:0004386">
    <property type="term" value="F:helicase activity"/>
    <property type="evidence" value="ECO:0007669"/>
    <property type="project" value="UniProtKB-KW"/>
</dbReference>
<keyword evidence="4" id="KW-0067">ATP-binding</keyword>
<dbReference type="Proteomes" id="UP001634007">
    <property type="component" value="Unassembled WGS sequence"/>
</dbReference>
<gene>
    <name evidence="8" type="ORF">ACJRO7_025024</name>
</gene>
<evidence type="ECO:0000256" key="3">
    <source>
        <dbReference type="ARBA" id="ARBA00022806"/>
    </source>
</evidence>
<keyword evidence="3" id="KW-0347">Helicase</keyword>
<evidence type="ECO:0000256" key="4">
    <source>
        <dbReference type="ARBA" id="ARBA00022840"/>
    </source>
</evidence>
<evidence type="ECO:0000313" key="8">
    <source>
        <dbReference type="EMBL" id="KAL3736001.1"/>
    </source>
</evidence>
<dbReference type="EMBL" id="JBJKBG010000006">
    <property type="protein sequence ID" value="KAL3736001.1"/>
    <property type="molecule type" value="Genomic_DNA"/>
</dbReference>
<organism evidence="8 9">
    <name type="scientific">Eucalyptus globulus</name>
    <name type="common">Tasmanian blue gum</name>
    <dbReference type="NCBI Taxonomy" id="34317"/>
    <lineage>
        <taxon>Eukaryota</taxon>
        <taxon>Viridiplantae</taxon>
        <taxon>Streptophyta</taxon>
        <taxon>Embryophyta</taxon>
        <taxon>Tracheophyta</taxon>
        <taxon>Spermatophyta</taxon>
        <taxon>Magnoliopsida</taxon>
        <taxon>eudicotyledons</taxon>
        <taxon>Gunneridae</taxon>
        <taxon>Pentapetalae</taxon>
        <taxon>rosids</taxon>
        <taxon>malvids</taxon>
        <taxon>Myrtales</taxon>
        <taxon>Myrtaceae</taxon>
        <taxon>Myrtoideae</taxon>
        <taxon>Eucalypteae</taxon>
        <taxon>Eucalyptus</taxon>
    </lineage>
</organism>
<dbReference type="FunFam" id="3.40.50.300:FF:000326">
    <property type="entry name" value="P-loop containing nucleoside triphosphate hydrolase"/>
    <property type="match status" value="1"/>
</dbReference>
<dbReference type="InterPro" id="IPR045529">
    <property type="entry name" value="DUF6469"/>
</dbReference>
<evidence type="ECO:0000259" key="6">
    <source>
        <dbReference type="Pfam" id="PF13087"/>
    </source>
</evidence>
<dbReference type="InterPro" id="IPR045055">
    <property type="entry name" value="DNA2/NAM7-like"/>
</dbReference>
<protein>
    <recommendedName>
        <fullName evidence="10">Helicase MAGATAMA 3</fullName>
    </recommendedName>
</protein>
<feature type="domain" description="DUF6469" evidence="7">
    <location>
        <begin position="85"/>
        <end position="208"/>
    </location>
</feature>
<dbReference type="GO" id="GO:0005524">
    <property type="term" value="F:ATP binding"/>
    <property type="evidence" value="ECO:0007669"/>
    <property type="project" value="UniProtKB-KW"/>
</dbReference>
<dbReference type="InterPro" id="IPR041677">
    <property type="entry name" value="DNA2/NAM7_AAA_11"/>
</dbReference>
<evidence type="ECO:0000256" key="2">
    <source>
        <dbReference type="ARBA" id="ARBA00022801"/>
    </source>
</evidence>
<evidence type="ECO:0000259" key="5">
    <source>
        <dbReference type="Pfam" id="PF13086"/>
    </source>
</evidence>
<keyword evidence="1" id="KW-0547">Nucleotide-binding</keyword>
<evidence type="ECO:0000259" key="7">
    <source>
        <dbReference type="Pfam" id="PF20073"/>
    </source>
</evidence>